<dbReference type="InterPro" id="IPR030459">
    <property type="entry name" value="Glyco_hydro_31_CS"/>
</dbReference>
<evidence type="ECO:0000256" key="10">
    <source>
        <dbReference type="SAM" id="Phobius"/>
    </source>
</evidence>
<evidence type="ECO:0000256" key="4">
    <source>
        <dbReference type="ARBA" id="ARBA00022801"/>
    </source>
</evidence>
<dbReference type="SUPFAM" id="SSF74650">
    <property type="entry name" value="Galactose mutarotase-like"/>
    <property type="match status" value="3"/>
</dbReference>
<dbReference type="FunFam" id="3.20.20.80:FF:000016">
    <property type="entry name" value="Maltase-glucoamylase, intestinal"/>
    <property type="match status" value="3"/>
</dbReference>
<keyword evidence="4" id="KW-0378">Hydrolase</keyword>
<dbReference type="SUPFAM" id="SSF57492">
    <property type="entry name" value="Trefoil"/>
    <property type="match status" value="1"/>
</dbReference>
<dbReference type="SUPFAM" id="SSF51445">
    <property type="entry name" value="(Trans)glycosidases"/>
    <property type="match status" value="3"/>
</dbReference>
<sequence>MAGNRCSKERVGITLLVVVVLACIITPIVYLVQQPDKRQDGPKTLPTPAPVPAIPAELHQRIDCLPEARGKFMKLTKEECERRNCVFVQEQSNQSCVYPDNSEYGYSVVQETITLSATRYYLRKRGKSPFTSPDFKEPVVVVEERGDNLVRIKFEDNKSQRYNVPLPINTPAKKASDPKYEFKIVDKDTFAFQLIRKSTGTVLLDTSVGGLSLTDQFLQFSTRLPSSNVFGFGENVHQSFKHNMNYQQWPMFSRDQATGGIHHFNLYGVHPFYTCVEEDGNTHGVLLLNSNAQDYAFTPLPMLTYRTIGGVLDFYVFLGPTPENVIQQYTQAVGRPFLPPYWSLGFQLCRYGYNSLQNMKRAVERTRNASIPLDVQYADIDHMDERKDFTVDQVNFNGLKEYFDELRSQGMRTIIILDPALLRSDPTYEPYKKLSDVKGAVMWGTETGGERYKDPTGALLGYVWPNGQVVFPDFFKTATKDLWKQLIRDHREQRLVMDGLWIDMNEPANFGTNEEKPWNYPPNEPTWSLHCPDSPLEDPPYRTMAAFVHDETNKKKRLSEKTICMTSRHGDKNDLQHYNVHSLYGWSQTQPTLEAIREASKERGVVITRSTFPGSGKYGGHWLGDNDSSWLSMRNSIIGMLEFNLFGIPYIGADICGFNRNTTEELCLRWMQLGAFYPYSRNHNGIGNIEQDPAALGERVSRASREALETRYKLLPYLYTLFYYAHVHGNTVVRPLHHEFTNDKYTMEISEQFLWGSSLLVSPVLYEGAQSITYYLPAGLWYNYYNGSSMQSTGKKYTENVNLESKIPLSIRGGSIIPQQTPSTTTAKSRKNPLSLIIALDSDGSAEGSLFWDDGVSIETIERSEYLLVSLKVRQSTFTYNIEGGNPSSIKEGVVIDKMEIWGIQENVSLVLKDNSEQISSFKQEGNKLTIYNLSQSMSEEFEIKWMSGKFDDLQRIDCFPERLGKYEKLTKEKCQSRSCVYDPTPSEAPDCYFPMTGYGYSVSGRVNNKDNGWIVPLKLRGKTPFGAPIMDLHFEIESYGDDIFRFKLDVPSKNRYTVPLNMGITPHKPSSEPRYELKITNNETFSFQIIRRSSKAVIWDTSVGGLTFENQFLQIATKLPSRNVYGFGENVHSKFRHDLNWKQWPMFARDEGTGQENFKNHYGVHPFYMCMEEDGQAHGILLLNSNAQDYAFTPLPMLIYRTIGGILDFYVFMGPEPENVVQQYHKAIGRPYLPPYWSLGFQLCRYGYNSIEKMQEAVNRTRKANIPHDVQYADIDHMYKQMDFTIDHDRFPGLNAYFQGLQRKGMKTIIILDPTLISNVSGYEPYERLKAVRGSIMWPQNYSIPHDSSDNDAVLGYVWPEGKVIFPDFFKNATERVWEELIRSHHSNISFDGLWIDMNEPANFGTNEEKPWNWPQGAKPYWSLKCNEGEALEDPPYRTMAAFVYDREDRKIRISDKTICMVAKQGNNGEYNHYDVHSLYGWSQTPSTLNGLRQATNKRGIVISRSTFPGSGKYAGHWLGDNSAVWPDIHLSIIGSLEFNLFGIPYIGADICGFFGNSSAQLCKRWMQLGAFYTFSRNHNGINYEPQDPAYFGEDVAEASRIALETRYSLLPYLYTLFYKSHTKGGTVMRPLHHEFPRDKLTYDIDSQFLWGPALLISPILYENQNTLSFYLPSGDWYDFYTGKHYIGGQRLIQEVDGDSKIGLHVRGGFILPQQTSALTTTESRTKPFTLLVALNYDGRRRTASGDLYWDDGESIEPSNYFHSKFQYNNDILSMNIQKNNDQLVQNLTIDTVVILGLPDSFRYAYMQGNSLELTIEGGSMRMIKNLRISLQKDFALEFREEMKPLEDEASRIDCLPDITGDENQNKMLCRNRGCIWNRVENKNSVPACFMNDTNHGYTFLNESSGYHSKTIHLQWKNKSSIFGGDLRKIRLSIQELSENIVRLKFDDPSQNRYEVPVPLNRNIKSHTPASQKYVIEYSNSSSSTFYIKVIRKDTRKTIFDTSIGGFTFADQFLQLSTILPSSYVYGIGENRHFTFQHNLNFKRWPMFSRDNGVNWGDYANLYGVHPFYMCVEDDDGNSNGVLLLNSNAMEVVFSPRPSLTYRTVGGILDFYVFMGSNPENVIREYTGVIGRPYLPPYWALGFQLSRYGYNTLDNLKSATKRMVDNDIPLDVQYADIDHMDERKDFTIDEVNFKNISGYVKELQQQNMHFIIILDPALISNETNYYPYENGKGRMFIKWPSLNNDTRSGQDMLGYVWPKGKVVFPDFLKNETREYWKDLIVRHHTNLSFDGLWIDMNEPANFGTNEERPFNWPEKDKPYWSLKCPASELDDPPYKPRGVFGPRLSDKTLCMVALQNDGAYQHYDVHSLYGWSETEPTLYGLRKATEGNKRGIVITRSTYPSSGKYAGHWLGDNDSKWPDVHDSIIGLLEFNLFGIPYIGADICGFFGHPSAELCERWMQLGAFYTFSRNHNTINTKDQDPAIFGPANADSARRALNLRYSLLPYLYTLFYEVNSNGGTVIRSMMQSFPKDIKSRNIDTQFMWGPAIMIAPVLSAGKIEVEVYFPGGRWFDFTSGELISEGDKKTVTVSAPRDKIPVFVREGYIIPTQLHGANTEVARKNPMDIIIIPDENGKAEGKLFLDDGDTIDTVENGKFYLSSFKFNGTYFSMTITTHNETMVDSIRVGSMTIFGIRREITSVTVNNANKLFEKLKPHNKLYIKDLGVTLQNNVEVVLK</sequence>
<keyword evidence="8" id="KW-0326">Glycosidase</keyword>
<dbReference type="PROSITE" id="PS00129">
    <property type="entry name" value="GLYCOSYL_HYDROL_F31_1"/>
    <property type="match status" value="3"/>
</dbReference>
<dbReference type="InterPro" id="IPR000322">
    <property type="entry name" value="Glyco_hydro_31_TIM"/>
</dbReference>
<evidence type="ECO:0000313" key="13">
    <source>
        <dbReference type="Proteomes" id="UP000005408"/>
    </source>
</evidence>
<proteinExistence type="inferred from homology"/>
<dbReference type="Pfam" id="PF01055">
    <property type="entry name" value="Glyco_hydro_31_2nd"/>
    <property type="match status" value="3"/>
</dbReference>
<dbReference type="GO" id="GO:0030246">
    <property type="term" value="F:carbohydrate binding"/>
    <property type="evidence" value="ECO:0007669"/>
    <property type="project" value="InterPro"/>
</dbReference>
<dbReference type="InterPro" id="IPR044913">
    <property type="entry name" value="P_trefoil_dom_sf"/>
</dbReference>
<organism evidence="12 13">
    <name type="scientific">Magallana gigas</name>
    <name type="common">Pacific oyster</name>
    <name type="synonym">Crassostrea gigas</name>
    <dbReference type="NCBI Taxonomy" id="29159"/>
    <lineage>
        <taxon>Eukaryota</taxon>
        <taxon>Metazoa</taxon>
        <taxon>Spiralia</taxon>
        <taxon>Lophotrochozoa</taxon>
        <taxon>Mollusca</taxon>
        <taxon>Bivalvia</taxon>
        <taxon>Autobranchia</taxon>
        <taxon>Pteriomorphia</taxon>
        <taxon>Ostreida</taxon>
        <taxon>Ostreoidea</taxon>
        <taxon>Ostreidae</taxon>
        <taxon>Magallana</taxon>
    </lineage>
</organism>
<dbReference type="InterPro" id="IPR030458">
    <property type="entry name" value="Glyco_hydro_31_AS"/>
</dbReference>
<feature type="domain" description="P-type" evidence="11">
    <location>
        <begin position="947"/>
        <end position="996"/>
    </location>
</feature>
<evidence type="ECO:0000256" key="2">
    <source>
        <dbReference type="ARBA" id="ARBA00007806"/>
    </source>
</evidence>
<dbReference type="GO" id="GO:0005975">
    <property type="term" value="P:carbohydrate metabolic process"/>
    <property type="evidence" value="ECO:0007669"/>
    <property type="project" value="InterPro"/>
</dbReference>
<keyword evidence="5 10" id="KW-0472">Membrane</keyword>
<name>A0A8W8IXY4_MAGGI</name>
<comment type="subcellular location">
    <subcellularLocation>
        <location evidence="1">Membrane</location>
    </subcellularLocation>
</comment>
<keyword evidence="10" id="KW-1133">Transmembrane helix</keyword>
<dbReference type="SMART" id="SM00018">
    <property type="entry name" value="PD"/>
    <property type="match status" value="2"/>
</dbReference>
<evidence type="ECO:0000313" key="12">
    <source>
        <dbReference type="EnsemblMetazoa" id="G1636.7:cds"/>
    </source>
</evidence>
<dbReference type="GO" id="GO:0004558">
    <property type="term" value="F:alpha-1,4-glucosidase activity"/>
    <property type="evidence" value="ECO:0007669"/>
    <property type="project" value="TreeGrafter"/>
</dbReference>
<feature type="domain" description="P-type" evidence="11">
    <location>
        <begin position="1842"/>
        <end position="1894"/>
    </location>
</feature>
<evidence type="ECO:0000256" key="8">
    <source>
        <dbReference type="ARBA" id="ARBA00023295"/>
    </source>
</evidence>
<feature type="transmembrane region" description="Helical" evidence="10">
    <location>
        <begin position="12"/>
        <end position="32"/>
    </location>
</feature>
<dbReference type="SUPFAM" id="SSF51011">
    <property type="entry name" value="Glycosyl hydrolase domain"/>
    <property type="match status" value="3"/>
</dbReference>
<dbReference type="PANTHER" id="PTHR22762:SF133">
    <property type="entry name" value="P-TYPE DOMAIN-CONTAINING PROTEIN"/>
    <property type="match status" value="1"/>
</dbReference>
<evidence type="ECO:0000256" key="7">
    <source>
        <dbReference type="ARBA" id="ARBA00023180"/>
    </source>
</evidence>
<dbReference type="PANTHER" id="PTHR22762">
    <property type="entry name" value="ALPHA-GLUCOSIDASE"/>
    <property type="match status" value="1"/>
</dbReference>
<reference evidence="12" key="1">
    <citation type="submission" date="2022-08" db="UniProtKB">
        <authorList>
            <consortium name="EnsemblMetazoa"/>
        </authorList>
    </citation>
    <scope>IDENTIFICATION</scope>
    <source>
        <strain evidence="12">05x7-T-G4-1.051#20</strain>
    </source>
</reference>
<comment type="similarity">
    <text evidence="2">Belongs to the glycosyl hydrolase 31 family.</text>
</comment>
<dbReference type="Pfam" id="PF21365">
    <property type="entry name" value="Glyco_hydro_31_3rd"/>
    <property type="match status" value="3"/>
</dbReference>
<dbReference type="InterPro" id="IPR048395">
    <property type="entry name" value="Glyco_hydro_31_C"/>
</dbReference>
<comment type="caution">
    <text evidence="9">Lacks conserved residue(s) required for the propagation of feature annotation.</text>
</comment>
<dbReference type="Pfam" id="PF00088">
    <property type="entry name" value="Trefoil"/>
    <property type="match status" value="2"/>
</dbReference>
<evidence type="ECO:0000256" key="1">
    <source>
        <dbReference type="ARBA" id="ARBA00004370"/>
    </source>
</evidence>
<accession>A0A8W8IXY4</accession>
<evidence type="ECO:0000259" key="11">
    <source>
        <dbReference type="PROSITE" id="PS51448"/>
    </source>
</evidence>
<feature type="domain" description="P-type" evidence="11">
    <location>
        <begin position="52"/>
        <end position="100"/>
    </location>
</feature>
<dbReference type="CDD" id="cd14752">
    <property type="entry name" value="GH31_N"/>
    <property type="match status" value="3"/>
</dbReference>
<dbReference type="Gene3D" id="2.60.40.1180">
    <property type="entry name" value="Golgi alpha-mannosidase II"/>
    <property type="match status" value="6"/>
</dbReference>
<dbReference type="PROSITE" id="PS00707">
    <property type="entry name" value="GLYCOSYL_HYDROL_F31_2"/>
    <property type="match status" value="1"/>
</dbReference>
<dbReference type="GO" id="GO:0016020">
    <property type="term" value="C:membrane"/>
    <property type="evidence" value="ECO:0007669"/>
    <property type="project" value="UniProtKB-SubCell"/>
</dbReference>
<keyword evidence="6 9" id="KW-1015">Disulfide bond</keyword>
<evidence type="ECO:0000256" key="6">
    <source>
        <dbReference type="ARBA" id="ARBA00023157"/>
    </source>
</evidence>
<dbReference type="InterPro" id="IPR017853">
    <property type="entry name" value="GH"/>
</dbReference>
<keyword evidence="7" id="KW-0325">Glycoprotein</keyword>
<dbReference type="Gene3D" id="3.20.20.80">
    <property type="entry name" value="Glycosidases"/>
    <property type="match status" value="3"/>
</dbReference>
<dbReference type="Gene3D" id="4.10.110.10">
    <property type="entry name" value="Spasmolytic Protein, domain 1"/>
    <property type="match status" value="3"/>
</dbReference>
<keyword evidence="10" id="KW-0812">Transmembrane</keyword>
<evidence type="ECO:0000256" key="3">
    <source>
        <dbReference type="ARBA" id="ARBA00022729"/>
    </source>
</evidence>
<dbReference type="InterPro" id="IPR011013">
    <property type="entry name" value="Gal_mutarotase_sf_dom"/>
</dbReference>
<dbReference type="InterPro" id="IPR000519">
    <property type="entry name" value="P_trefoil_dom"/>
</dbReference>
<dbReference type="OrthoDB" id="1334205at2759"/>
<dbReference type="Proteomes" id="UP000005408">
    <property type="component" value="Unassembled WGS sequence"/>
</dbReference>
<dbReference type="CDD" id="cd06602">
    <property type="entry name" value="GH31_MGAM_SI_GAA"/>
    <property type="match status" value="3"/>
</dbReference>
<feature type="disulfide bond" evidence="9">
    <location>
        <begin position="975"/>
        <end position="992"/>
    </location>
</feature>
<dbReference type="OMA" id="AQHVWIN"/>
<dbReference type="Gene3D" id="2.60.40.1760">
    <property type="entry name" value="glycosyl hydrolase (family 31)"/>
    <property type="match status" value="3"/>
</dbReference>
<evidence type="ECO:0000256" key="5">
    <source>
        <dbReference type="ARBA" id="ARBA00023136"/>
    </source>
</evidence>
<dbReference type="FunFam" id="2.60.40.1760:FF:000001">
    <property type="entry name" value="Maltase-glucoamylase, intestinal"/>
    <property type="match status" value="1"/>
</dbReference>
<dbReference type="PROSITE" id="PS51448">
    <property type="entry name" value="P_TREFOIL_2"/>
    <property type="match status" value="3"/>
</dbReference>
<keyword evidence="13" id="KW-1185">Reference proteome</keyword>
<keyword evidence="3" id="KW-0732">Signal</keyword>
<dbReference type="PROSITE" id="PS51257">
    <property type="entry name" value="PROKAR_LIPOPROTEIN"/>
    <property type="match status" value="1"/>
</dbReference>
<dbReference type="EnsemblMetazoa" id="G1636.7">
    <property type="protein sequence ID" value="G1636.7:cds"/>
    <property type="gene ID" value="G1636"/>
</dbReference>
<evidence type="ECO:0000256" key="9">
    <source>
        <dbReference type="PROSITE-ProRule" id="PRU00779"/>
    </source>
</evidence>
<protein>
    <recommendedName>
        <fullName evidence="11">P-type domain-containing protein</fullName>
    </recommendedName>
</protein>
<dbReference type="CDD" id="cd00111">
    <property type="entry name" value="Trefoil"/>
    <property type="match status" value="2"/>
</dbReference>
<dbReference type="InterPro" id="IPR013780">
    <property type="entry name" value="Glyco_hydro_b"/>
</dbReference>